<accession>R8CAX5</accession>
<reference evidence="1 2" key="1">
    <citation type="submission" date="2012-12" db="EMBL/GenBank/DDBJ databases">
        <title>The Genome Sequence of Bacillus cereus HuA3-9.</title>
        <authorList>
            <consortium name="The Broad Institute Genome Sequencing Platform"/>
            <consortium name="The Broad Institute Genome Sequencing Center for Infectious Disease"/>
            <person name="Feldgarden M."/>
            <person name="Van der Auwera G.A."/>
            <person name="Mahillon J."/>
            <person name="Duprez V."/>
            <person name="Timmery S."/>
            <person name="Mattelet C."/>
            <person name="Dierick K."/>
            <person name="Sun M."/>
            <person name="Yu Z."/>
            <person name="Zhu L."/>
            <person name="Hu X."/>
            <person name="Shank E.B."/>
            <person name="Swiecicka I."/>
            <person name="Hansen B.M."/>
            <person name="Andrup L."/>
            <person name="Walker B."/>
            <person name="Young S.K."/>
            <person name="Zeng Q."/>
            <person name="Gargeya S."/>
            <person name="Fitzgerald M."/>
            <person name="Haas B."/>
            <person name="Abouelleil A."/>
            <person name="Alvarado L."/>
            <person name="Arachchi H.M."/>
            <person name="Berlin A.M."/>
            <person name="Chapman S.B."/>
            <person name="Dewar J."/>
            <person name="Goldberg J."/>
            <person name="Griggs A."/>
            <person name="Gujja S."/>
            <person name="Hansen M."/>
            <person name="Howarth C."/>
            <person name="Imamovic A."/>
            <person name="Larimer J."/>
            <person name="McCowan C."/>
            <person name="Murphy C."/>
            <person name="Neiman D."/>
            <person name="Pearson M."/>
            <person name="Priest M."/>
            <person name="Roberts A."/>
            <person name="Saif S."/>
            <person name="Shea T."/>
            <person name="Sisk P."/>
            <person name="Sykes S."/>
            <person name="Wortman J."/>
            <person name="Nusbaum C."/>
            <person name="Birren B."/>
        </authorList>
    </citation>
    <scope>NUCLEOTIDE SEQUENCE [LARGE SCALE GENOMIC DNA]</scope>
    <source>
        <strain evidence="1 2">HuA3-9</strain>
    </source>
</reference>
<dbReference type="AlphaFoldDB" id="R8CAX5"/>
<evidence type="ECO:0000313" key="1">
    <source>
        <dbReference type="EMBL" id="EOO08753.1"/>
    </source>
</evidence>
<gene>
    <name evidence="1" type="ORF">IGA_06327</name>
</gene>
<dbReference type="Proteomes" id="UP000014003">
    <property type="component" value="Unassembled WGS sequence"/>
</dbReference>
<evidence type="ECO:0000313" key="2">
    <source>
        <dbReference type="Proteomes" id="UP000014003"/>
    </source>
</evidence>
<protein>
    <submittedName>
        <fullName evidence="1">Uncharacterized protein</fullName>
    </submittedName>
</protein>
<dbReference type="EMBL" id="AHDZ01000092">
    <property type="protein sequence ID" value="EOO08753.1"/>
    <property type="molecule type" value="Genomic_DNA"/>
</dbReference>
<proteinExistence type="predicted"/>
<comment type="caution">
    <text evidence="1">The sequence shown here is derived from an EMBL/GenBank/DDBJ whole genome shotgun (WGS) entry which is preliminary data.</text>
</comment>
<sequence>MSTQLKDDINFETDLFSAANQLHERICSSRLQKLCITSNFYELPILTI</sequence>
<dbReference type="HOGENOM" id="CLU_3149105_0_0_9"/>
<organism evidence="1 2">
    <name type="scientific">Bacillus cereus HuA3-9</name>
    <dbReference type="NCBI Taxonomy" id="1053205"/>
    <lineage>
        <taxon>Bacteria</taxon>
        <taxon>Bacillati</taxon>
        <taxon>Bacillota</taxon>
        <taxon>Bacilli</taxon>
        <taxon>Bacillales</taxon>
        <taxon>Bacillaceae</taxon>
        <taxon>Bacillus</taxon>
        <taxon>Bacillus cereus group</taxon>
    </lineage>
</organism>
<name>R8CAX5_BACCE</name>